<evidence type="ECO:0000313" key="1">
    <source>
        <dbReference type="EMBL" id="CAG6454978.1"/>
    </source>
</evidence>
<dbReference type="AlphaFoldDB" id="A0A8D8F2F6"/>
<reference evidence="1" key="1">
    <citation type="submission" date="2021-05" db="EMBL/GenBank/DDBJ databases">
        <authorList>
            <person name="Alioto T."/>
            <person name="Alioto T."/>
            <person name="Gomez Garrido J."/>
        </authorList>
    </citation>
    <scope>NUCLEOTIDE SEQUENCE</scope>
</reference>
<name>A0A8D8F2F6_CULPI</name>
<dbReference type="EMBL" id="HBUE01027646">
    <property type="protein sequence ID" value="CAG6454978.1"/>
    <property type="molecule type" value="Transcribed_RNA"/>
</dbReference>
<proteinExistence type="predicted"/>
<accession>A0A8D8F2F6</accession>
<protein>
    <submittedName>
        <fullName evidence="1">(northern house mosquito) hypothetical protein</fullName>
    </submittedName>
</protein>
<sequence length="127" mass="14421">MLQPRKSCILVVHFQLIAEVTPSLLHFRFLVDSLPVRFLKMFNNHRLGVTGQRFVHLLHGEACLTRLLKSFTLLERIYAGFAGRKLRSAQLPGWRRRSPVHFNLALPQIRTNSSGLVHVLDGEAGLA</sequence>
<organism evidence="1">
    <name type="scientific">Culex pipiens</name>
    <name type="common">House mosquito</name>
    <dbReference type="NCBI Taxonomy" id="7175"/>
    <lineage>
        <taxon>Eukaryota</taxon>
        <taxon>Metazoa</taxon>
        <taxon>Ecdysozoa</taxon>
        <taxon>Arthropoda</taxon>
        <taxon>Hexapoda</taxon>
        <taxon>Insecta</taxon>
        <taxon>Pterygota</taxon>
        <taxon>Neoptera</taxon>
        <taxon>Endopterygota</taxon>
        <taxon>Diptera</taxon>
        <taxon>Nematocera</taxon>
        <taxon>Culicoidea</taxon>
        <taxon>Culicidae</taxon>
        <taxon>Culicinae</taxon>
        <taxon>Culicini</taxon>
        <taxon>Culex</taxon>
        <taxon>Culex</taxon>
    </lineage>
</organism>